<dbReference type="AlphaFoldDB" id="A0A8X6HLZ0"/>
<dbReference type="EMBL" id="BMAO01031707">
    <property type="protein sequence ID" value="GFQ77087.1"/>
    <property type="molecule type" value="Genomic_DNA"/>
</dbReference>
<keyword evidence="2" id="KW-1185">Reference proteome</keyword>
<comment type="caution">
    <text evidence="1">The sequence shown here is derived from an EMBL/GenBank/DDBJ whole genome shotgun (WGS) entry which is preliminary data.</text>
</comment>
<protein>
    <recommendedName>
        <fullName evidence="3">Reverse transcriptase domain-containing protein</fullName>
    </recommendedName>
</protein>
<name>A0A8X6HLZ0_TRICU</name>
<proteinExistence type="predicted"/>
<reference evidence="1" key="1">
    <citation type="submission" date="2020-07" db="EMBL/GenBank/DDBJ databases">
        <title>Multicomponent nature underlies the extraordinary mechanical properties of spider dragline silk.</title>
        <authorList>
            <person name="Kono N."/>
            <person name="Nakamura H."/>
            <person name="Mori M."/>
            <person name="Yoshida Y."/>
            <person name="Ohtoshi R."/>
            <person name="Malay A.D."/>
            <person name="Moran D.A.P."/>
            <person name="Tomita M."/>
            <person name="Numata K."/>
            <person name="Arakawa K."/>
        </authorList>
    </citation>
    <scope>NUCLEOTIDE SEQUENCE</scope>
</reference>
<evidence type="ECO:0000313" key="2">
    <source>
        <dbReference type="Proteomes" id="UP000887116"/>
    </source>
</evidence>
<organism evidence="1 2">
    <name type="scientific">Trichonephila clavata</name>
    <name type="common">Joro spider</name>
    <name type="synonym">Nephila clavata</name>
    <dbReference type="NCBI Taxonomy" id="2740835"/>
    <lineage>
        <taxon>Eukaryota</taxon>
        <taxon>Metazoa</taxon>
        <taxon>Ecdysozoa</taxon>
        <taxon>Arthropoda</taxon>
        <taxon>Chelicerata</taxon>
        <taxon>Arachnida</taxon>
        <taxon>Araneae</taxon>
        <taxon>Araneomorphae</taxon>
        <taxon>Entelegynae</taxon>
        <taxon>Araneoidea</taxon>
        <taxon>Nephilidae</taxon>
        <taxon>Trichonephila</taxon>
    </lineage>
</organism>
<gene>
    <name evidence="1" type="ORF">TNCT_192851</name>
</gene>
<evidence type="ECO:0008006" key="3">
    <source>
        <dbReference type="Google" id="ProtNLM"/>
    </source>
</evidence>
<dbReference type="Proteomes" id="UP000887116">
    <property type="component" value="Unassembled WGS sequence"/>
</dbReference>
<dbReference type="OrthoDB" id="6425357at2759"/>
<sequence length="78" mass="9223">MVECRLREFLESKGAISDFQAGFRKHRSSMDLVMKLSQAVKDGFQRKQSTLAVLEDFRAAYDKMWRNMLLHKLNKQEQ</sequence>
<evidence type="ECO:0000313" key="1">
    <source>
        <dbReference type="EMBL" id="GFQ77087.1"/>
    </source>
</evidence>
<accession>A0A8X6HLZ0</accession>